<gene>
    <name evidence="6" type="primary">pdhA_1</name>
    <name evidence="6" type="ORF">Mth01_40440</name>
</gene>
<dbReference type="InterPro" id="IPR050642">
    <property type="entry name" value="PDH_E1_Alpha_Subunit"/>
</dbReference>
<keyword evidence="3" id="KW-0786">Thiamine pyrophosphate</keyword>
<comment type="caution">
    <text evidence="6">The sequence shown here is derived from an EMBL/GenBank/DDBJ whole genome shotgun (WGS) entry which is preliminary data.</text>
</comment>
<feature type="domain" description="Dehydrogenase E1 component" evidence="5">
    <location>
        <begin position="44"/>
        <end position="344"/>
    </location>
</feature>
<evidence type="ECO:0000256" key="1">
    <source>
        <dbReference type="ARBA" id="ARBA00001964"/>
    </source>
</evidence>
<dbReference type="Pfam" id="PF00676">
    <property type="entry name" value="E1_dh"/>
    <property type="match status" value="1"/>
</dbReference>
<dbReference type="InterPro" id="IPR001017">
    <property type="entry name" value="DH_E1"/>
</dbReference>
<dbReference type="AlphaFoldDB" id="A0A8J3W1H8"/>
<keyword evidence="7" id="KW-1185">Reference proteome</keyword>
<dbReference type="RefSeq" id="WP_239089844.1">
    <property type="nucleotide sequence ID" value="NZ_BOOG01000040.1"/>
</dbReference>
<evidence type="ECO:0000256" key="2">
    <source>
        <dbReference type="ARBA" id="ARBA00023002"/>
    </source>
</evidence>
<accession>A0A8J3W1H8</accession>
<proteinExistence type="predicted"/>
<dbReference type="PANTHER" id="PTHR11516:SF60">
    <property type="entry name" value="PYRUVATE DEHYDROGENASE E1 COMPONENT SUBUNIT ALPHA"/>
    <property type="match status" value="1"/>
</dbReference>
<dbReference type="CDD" id="cd02000">
    <property type="entry name" value="TPP_E1_PDC_ADC_BCADC"/>
    <property type="match status" value="1"/>
</dbReference>
<dbReference type="Proteomes" id="UP000610966">
    <property type="component" value="Unassembled WGS sequence"/>
</dbReference>
<dbReference type="GO" id="GO:0000287">
    <property type="term" value="F:magnesium ion binding"/>
    <property type="evidence" value="ECO:0007669"/>
    <property type="project" value="UniProtKB-ARBA"/>
</dbReference>
<dbReference type="SUPFAM" id="SSF52518">
    <property type="entry name" value="Thiamin diphosphate-binding fold (THDP-binding)"/>
    <property type="match status" value="1"/>
</dbReference>
<dbReference type="GO" id="GO:0006086">
    <property type="term" value="P:pyruvate decarboxylation to acetyl-CoA"/>
    <property type="evidence" value="ECO:0007669"/>
    <property type="project" value="TreeGrafter"/>
</dbReference>
<organism evidence="6 7">
    <name type="scientific">Sphaerimonospora thailandensis</name>
    <dbReference type="NCBI Taxonomy" id="795644"/>
    <lineage>
        <taxon>Bacteria</taxon>
        <taxon>Bacillati</taxon>
        <taxon>Actinomycetota</taxon>
        <taxon>Actinomycetes</taxon>
        <taxon>Streptosporangiales</taxon>
        <taxon>Streptosporangiaceae</taxon>
        <taxon>Sphaerimonospora</taxon>
    </lineage>
</organism>
<dbReference type="Gene3D" id="3.40.50.970">
    <property type="match status" value="1"/>
</dbReference>
<evidence type="ECO:0000256" key="4">
    <source>
        <dbReference type="SAM" id="MobiDB-lite"/>
    </source>
</evidence>
<keyword evidence="6" id="KW-0670">Pyruvate</keyword>
<evidence type="ECO:0000259" key="5">
    <source>
        <dbReference type="Pfam" id="PF00676"/>
    </source>
</evidence>
<sequence>MVANTPGPASSPEPGPAHGARSDVGAVRPPGASEDAEVLRGYYRQMALIRAFELRSAEMYARAKIGGYCHLNLGEEATVVGLMAALRPSDYLFAGYRVHGYALARGAEPGRVMAELFGRVTGMSGGRGGSMHLFDAGLRLLGGYGIVGGQLPPATGAALAIAYRGAPGPDSEAVMCLLGDGTTNIGAFHEALNLAAVWRLPIVYAIVNNQLGMGTPVEAASGEPELFRRGCSYRIPGERVDGNDVLAVRDAALALMESAREEHRPGLLEAVSYRIRGHSVVDPARYRSAEETQRVRDLDPLPAFRARLIEGGVLDQETAARIDDETERTVTAAIEFADTSPPPPVDTLFDGVYATPVPNVFTGLPGDPPPDGQTTVTTLGES</sequence>
<dbReference type="PANTHER" id="PTHR11516">
    <property type="entry name" value="PYRUVATE DEHYDROGENASE E1 COMPONENT, ALPHA SUBUNIT BACTERIAL AND ORGANELLAR"/>
    <property type="match status" value="1"/>
</dbReference>
<feature type="region of interest" description="Disordered" evidence="4">
    <location>
        <begin position="362"/>
        <end position="382"/>
    </location>
</feature>
<keyword evidence="2" id="KW-0560">Oxidoreductase</keyword>
<feature type="compositionally biased region" description="Polar residues" evidence="4">
    <location>
        <begin position="372"/>
        <end position="382"/>
    </location>
</feature>
<dbReference type="EMBL" id="BOOG01000040">
    <property type="protein sequence ID" value="GIH71791.1"/>
    <property type="molecule type" value="Genomic_DNA"/>
</dbReference>
<evidence type="ECO:0000313" key="6">
    <source>
        <dbReference type="EMBL" id="GIH71791.1"/>
    </source>
</evidence>
<reference evidence="6" key="1">
    <citation type="submission" date="2021-01" db="EMBL/GenBank/DDBJ databases">
        <title>Whole genome shotgun sequence of Sphaerimonospora thailandensis NBRC 107569.</title>
        <authorList>
            <person name="Komaki H."/>
            <person name="Tamura T."/>
        </authorList>
    </citation>
    <scope>NUCLEOTIDE SEQUENCE</scope>
    <source>
        <strain evidence="6">NBRC 107569</strain>
    </source>
</reference>
<evidence type="ECO:0000313" key="7">
    <source>
        <dbReference type="Proteomes" id="UP000610966"/>
    </source>
</evidence>
<dbReference type="InterPro" id="IPR029061">
    <property type="entry name" value="THDP-binding"/>
</dbReference>
<comment type="cofactor">
    <cofactor evidence="1">
        <name>thiamine diphosphate</name>
        <dbReference type="ChEBI" id="CHEBI:58937"/>
    </cofactor>
</comment>
<dbReference type="GO" id="GO:0004739">
    <property type="term" value="F:pyruvate dehydrogenase (acetyl-transferring) activity"/>
    <property type="evidence" value="ECO:0007669"/>
    <property type="project" value="TreeGrafter"/>
</dbReference>
<feature type="region of interest" description="Disordered" evidence="4">
    <location>
        <begin position="1"/>
        <end position="32"/>
    </location>
</feature>
<name>A0A8J3W1H8_9ACTN</name>
<evidence type="ECO:0000256" key="3">
    <source>
        <dbReference type="ARBA" id="ARBA00023052"/>
    </source>
</evidence>
<protein>
    <submittedName>
        <fullName evidence="6">Pyruvate dehydrogenase E1 component subunit alpha</fullName>
    </submittedName>
</protein>